<name>A0ABD1E3Q1_HYPHA</name>
<evidence type="ECO:0000256" key="5">
    <source>
        <dbReference type="SAM" id="MobiDB-lite"/>
    </source>
</evidence>
<evidence type="ECO:0000259" key="7">
    <source>
        <dbReference type="Pfam" id="PF18437"/>
    </source>
</evidence>
<dbReference type="InterPro" id="IPR024864">
    <property type="entry name" value="Nup54/Nup57/Nup44"/>
</dbReference>
<evidence type="ECO:0000259" key="6">
    <source>
        <dbReference type="Pfam" id="PF13874"/>
    </source>
</evidence>
<keyword evidence="3" id="KW-0539">Nucleus</keyword>
<dbReference type="Pfam" id="PF13874">
    <property type="entry name" value="Nup54"/>
    <property type="match status" value="1"/>
</dbReference>
<dbReference type="GO" id="GO:0005643">
    <property type="term" value="C:nuclear pore"/>
    <property type="evidence" value="ECO:0007669"/>
    <property type="project" value="UniProtKB-ARBA"/>
</dbReference>
<gene>
    <name evidence="8" type="ORF">ABEB36_014231</name>
</gene>
<dbReference type="Proteomes" id="UP001566132">
    <property type="component" value="Unassembled WGS sequence"/>
</dbReference>
<protein>
    <recommendedName>
        <fullName evidence="10">Nucleoporin p54</fullName>
    </recommendedName>
</protein>
<evidence type="ECO:0000256" key="1">
    <source>
        <dbReference type="ARBA" id="ARBA00004123"/>
    </source>
</evidence>
<keyword evidence="9" id="KW-1185">Reference proteome</keyword>
<comment type="subcellular location">
    <subcellularLocation>
        <location evidence="1">Nucleus</location>
    </subcellularLocation>
</comment>
<comment type="caution">
    <text evidence="8">The sequence shown here is derived from an EMBL/GenBank/DDBJ whole genome shotgun (WGS) entry which is preliminary data.</text>
</comment>
<keyword evidence="4" id="KW-0175">Coiled coil</keyword>
<evidence type="ECO:0000256" key="3">
    <source>
        <dbReference type="ARBA" id="ARBA00023242"/>
    </source>
</evidence>
<dbReference type="Gene3D" id="1.20.5.490">
    <property type="entry name" value="Single helix bin"/>
    <property type="match status" value="1"/>
</dbReference>
<reference evidence="8 9" key="1">
    <citation type="submission" date="2024-05" db="EMBL/GenBank/DDBJ databases">
        <title>Genetic variation in Jamaican populations of the coffee berry borer (Hypothenemus hampei).</title>
        <authorList>
            <person name="Errbii M."/>
            <person name="Myrie A."/>
        </authorList>
    </citation>
    <scope>NUCLEOTIDE SEQUENCE [LARGE SCALE GENOMIC DNA]</scope>
    <source>
        <strain evidence="8">JA-Hopewell-2020-01-JO</strain>
        <tissue evidence="8">Whole body</tissue>
    </source>
</reference>
<dbReference type="AlphaFoldDB" id="A0ABD1E3Q1"/>
<feature type="compositionally biased region" description="Polar residues" evidence="5">
    <location>
        <begin position="1"/>
        <end position="19"/>
    </location>
</feature>
<evidence type="ECO:0000313" key="8">
    <source>
        <dbReference type="EMBL" id="KAL1489308.1"/>
    </source>
</evidence>
<accession>A0ABD1E3Q1</accession>
<dbReference type="Gene3D" id="1.20.5.170">
    <property type="match status" value="1"/>
</dbReference>
<dbReference type="Pfam" id="PF18437">
    <property type="entry name" value="Nup54_C"/>
    <property type="match status" value="1"/>
</dbReference>
<organism evidence="8 9">
    <name type="scientific">Hypothenemus hampei</name>
    <name type="common">Coffee berry borer</name>
    <dbReference type="NCBI Taxonomy" id="57062"/>
    <lineage>
        <taxon>Eukaryota</taxon>
        <taxon>Metazoa</taxon>
        <taxon>Ecdysozoa</taxon>
        <taxon>Arthropoda</taxon>
        <taxon>Hexapoda</taxon>
        <taxon>Insecta</taxon>
        <taxon>Pterygota</taxon>
        <taxon>Neoptera</taxon>
        <taxon>Endopterygota</taxon>
        <taxon>Coleoptera</taxon>
        <taxon>Polyphaga</taxon>
        <taxon>Cucujiformia</taxon>
        <taxon>Curculionidae</taxon>
        <taxon>Scolytinae</taxon>
        <taxon>Hypothenemus</taxon>
    </lineage>
</organism>
<feature type="coiled-coil region" evidence="4">
    <location>
        <begin position="470"/>
        <end position="497"/>
    </location>
</feature>
<feature type="domain" description="Nucleoporin Nup54 alpha-helical" evidence="6">
    <location>
        <begin position="421"/>
        <end position="556"/>
    </location>
</feature>
<keyword evidence="2" id="KW-0813">Transport</keyword>
<evidence type="ECO:0000256" key="2">
    <source>
        <dbReference type="ARBA" id="ARBA00022448"/>
    </source>
</evidence>
<feature type="domain" description="Nup54 C-terminal interacting" evidence="7">
    <location>
        <begin position="570"/>
        <end position="608"/>
    </location>
</feature>
<evidence type="ECO:0000256" key="4">
    <source>
        <dbReference type="SAM" id="Coils"/>
    </source>
</evidence>
<feature type="compositionally biased region" description="Polar residues" evidence="5">
    <location>
        <begin position="46"/>
        <end position="58"/>
    </location>
</feature>
<dbReference type="PANTHER" id="PTHR13000:SF0">
    <property type="entry name" value="NUCLEOPORIN P54"/>
    <property type="match status" value="1"/>
</dbReference>
<dbReference type="PANTHER" id="PTHR13000">
    <property type="entry name" value="NUCLEOPORIN P54"/>
    <property type="match status" value="1"/>
</dbReference>
<dbReference type="EMBL" id="JBDJPC010000012">
    <property type="protein sequence ID" value="KAL1489308.1"/>
    <property type="molecule type" value="Genomic_DNA"/>
</dbReference>
<feature type="region of interest" description="Disordered" evidence="5">
    <location>
        <begin position="1"/>
        <end position="58"/>
    </location>
</feature>
<dbReference type="Pfam" id="PF13634">
    <property type="entry name" value="Nucleoporin_FG"/>
    <property type="match status" value="1"/>
</dbReference>
<evidence type="ECO:0000313" key="9">
    <source>
        <dbReference type="Proteomes" id="UP001566132"/>
    </source>
</evidence>
<evidence type="ECO:0008006" key="10">
    <source>
        <dbReference type="Google" id="ProtNLM"/>
    </source>
</evidence>
<sequence>MAFSFGSSGTPAFGNPTQKPTGFATPFGAAPPQPAAPTQPATFGFGQSQFGSTTFGSAPTNAPPAFGVTATTTAPSVFGSPFGSTPASSAASAFGSFGQTGSGLFSTAKPQGGGTLFGAPATSGTGLFGTTTSSTGLFGASVMQTTSAPSLFGNTPSLFGQTATTTNTGTGLFGGGTAQTFSGGLFGAQTSAPSLFGTAATTTMTSSGFGGFGSGAGLFGSKPLQTNATQDVLTKNQQVMASVYMINVFNDERDDILKKWNLLQACWGTGKGYFSTTQPPVEYTPQNPFYRFKAMGYNVIPEHDNSEGVVKLVFNKKIADVRNQQDVLKNGLAGILGNQSTLTVDILLIKALSENHTEVKICITEKQVTGSSRKIPATDLAAYLNQPQQKQQLMNVGVTTVTPFVTPSKAELEEYFKNPLPGIDQQMWQAAVQDNPNPKKYIPVPMNGFSELRSRLLNQEYQTGLHSAFLEKVKKDIEDLKKRHANSTSQISDLKQKFLELQHRILRVLVKQESTRKAGMALQPEEEILKGRLELLYAQLNGPKQIKGQINELLSHVKMMQNAPKQTPQYWIDTEAQEEIKQYLKMEQNGIAQLVSIVNNDLKCLQIIRDGLKELTERRHVL</sequence>
<dbReference type="InterPro" id="IPR025574">
    <property type="entry name" value="Nucleoporin_FG_rpt"/>
</dbReference>
<dbReference type="InterPro" id="IPR040985">
    <property type="entry name" value="Nup54_C"/>
</dbReference>
<dbReference type="InterPro" id="IPR025712">
    <property type="entry name" value="Nup54_alpha-helical_dom"/>
</dbReference>
<proteinExistence type="predicted"/>